<dbReference type="RefSeq" id="WP_253769156.1">
    <property type="nucleotide sequence ID" value="NZ_BAAAVE010000040.1"/>
</dbReference>
<sequence length="173" mass="18463">MISKRLSALSLALLLTPVAGCASGLSDGSHYRMSSESMEPTLKKGARLAARPTDDGYVPRVGDIIVFRQPEGWSQGTSEEQISRVIGVPGSTVRCCDGQRRLLLDGKALDEPYLGESPASSLDFERRIPPGRLWVMSDNRDVARDSRSHRDAPDGGTVGVQDVVAVITAPGGS</sequence>
<evidence type="ECO:0000256" key="3">
    <source>
        <dbReference type="ARBA" id="ARBA00022670"/>
    </source>
</evidence>
<dbReference type="NCBIfam" id="TIGR02227">
    <property type="entry name" value="sigpep_I_bact"/>
    <property type="match status" value="1"/>
</dbReference>
<dbReference type="GO" id="GO:0009003">
    <property type="term" value="F:signal peptidase activity"/>
    <property type="evidence" value="ECO:0007669"/>
    <property type="project" value="UniProtKB-EC"/>
</dbReference>
<evidence type="ECO:0000256" key="1">
    <source>
        <dbReference type="ARBA" id="ARBA00004401"/>
    </source>
</evidence>
<dbReference type="CDD" id="cd06530">
    <property type="entry name" value="S26_SPase_I"/>
    <property type="match status" value="1"/>
</dbReference>
<dbReference type="PRINTS" id="PR00727">
    <property type="entry name" value="LEADERPTASE"/>
</dbReference>
<keyword evidence="6" id="KW-0732">Signal</keyword>
<dbReference type="PANTHER" id="PTHR43390">
    <property type="entry name" value="SIGNAL PEPTIDASE I"/>
    <property type="match status" value="1"/>
</dbReference>
<accession>A0ABT1JY98</accession>
<organism evidence="8 9">
    <name type="scientific">Nonomuraea roseoviolacea subsp. carminata</name>
    <dbReference type="NCBI Taxonomy" id="160689"/>
    <lineage>
        <taxon>Bacteria</taxon>
        <taxon>Bacillati</taxon>
        <taxon>Actinomycetota</taxon>
        <taxon>Actinomycetes</taxon>
        <taxon>Streptosporangiales</taxon>
        <taxon>Streptosporangiaceae</taxon>
        <taxon>Nonomuraea</taxon>
    </lineage>
</organism>
<dbReference type="InterPro" id="IPR036286">
    <property type="entry name" value="LexA/Signal_pep-like_sf"/>
</dbReference>
<protein>
    <recommendedName>
        <fullName evidence="5">Signal peptidase I</fullName>
        <ecNumber evidence="5">3.4.21.89</ecNumber>
    </recommendedName>
</protein>
<evidence type="ECO:0000313" key="9">
    <source>
        <dbReference type="Proteomes" id="UP001320766"/>
    </source>
</evidence>
<reference evidence="8 9" key="1">
    <citation type="submission" date="2022-06" db="EMBL/GenBank/DDBJ databases">
        <title>Sequencing the genomes of 1000 actinobacteria strains.</title>
        <authorList>
            <person name="Klenk H.-P."/>
        </authorList>
    </citation>
    <scope>NUCLEOTIDE SEQUENCE [LARGE SCALE GENOMIC DNA]</scope>
    <source>
        <strain evidence="8 9">DSM 44170</strain>
    </source>
</reference>
<evidence type="ECO:0000256" key="6">
    <source>
        <dbReference type="SAM" id="SignalP"/>
    </source>
</evidence>
<feature type="domain" description="Peptidase S26" evidence="7">
    <location>
        <begin position="29"/>
        <end position="166"/>
    </location>
</feature>
<comment type="similarity">
    <text evidence="2 5">Belongs to the peptidase S26 family.</text>
</comment>
<evidence type="ECO:0000256" key="4">
    <source>
        <dbReference type="ARBA" id="ARBA00022801"/>
    </source>
</evidence>
<feature type="chain" id="PRO_5046585029" description="Signal peptidase I" evidence="6">
    <location>
        <begin position="22"/>
        <end position="173"/>
    </location>
</feature>
<dbReference type="InterPro" id="IPR019533">
    <property type="entry name" value="Peptidase_S26"/>
</dbReference>
<comment type="subcellular location">
    <subcellularLocation>
        <location evidence="1">Cell membrane</location>
        <topology evidence="1">Single-pass type II membrane protein</topology>
    </subcellularLocation>
    <subcellularLocation>
        <location evidence="5">Membrane</location>
        <topology evidence="5">Single-pass type II membrane protein</topology>
    </subcellularLocation>
</comment>
<comment type="catalytic activity">
    <reaction evidence="5">
        <text>Cleavage of hydrophobic, N-terminal signal or leader sequences from secreted and periplasmic proteins.</text>
        <dbReference type="EC" id="3.4.21.89"/>
    </reaction>
</comment>
<proteinExistence type="inferred from homology"/>
<keyword evidence="4 5" id="KW-0378">Hydrolase</keyword>
<evidence type="ECO:0000256" key="2">
    <source>
        <dbReference type="ARBA" id="ARBA00009370"/>
    </source>
</evidence>
<dbReference type="Gene3D" id="2.10.109.10">
    <property type="entry name" value="Umud Fragment, subunit A"/>
    <property type="match status" value="1"/>
</dbReference>
<feature type="signal peptide" evidence="6">
    <location>
        <begin position="1"/>
        <end position="21"/>
    </location>
</feature>
<name>A0ABT1JY98_9ACTN</name>
<dbReference type="InterPro" id="IPR000223">
    <property type="entry name" value="Pept_S26A_signal_pept_1"/>
</dbReference>
<dbReference type="EMBL" id="JAMZEC010000001">
    <property type="protein sequence ID" value="MCP2346727.1"/>
    <property type="molecule type" value="Genomic_DNA"/>
</dbReference>
<gene>
    <name evidence="8" type="ORF">HD595_002849</name>
</gene>
<keyword evidence="9" id="KW-1185">Reference proteome</keyword>
<dbReference type="InterPro" id="IPR019756">
    <property type="entry name" value="Pept_S26A_signal_pept_1_Ser-AS"/>
</dbReference>
<dbReference type="PROSITE" id="PS00501">
    <property type="entry name" value="SPASE_I_1"/>
    <property type="match status" value="1"/>
</dbReference>
<evidence type="ECO:0000256" key="5">
    <source>
        <dbReference type="RuleBase" id="RU362042"/>
    </source>
</evidence>
<keyword evidence="3 5" id="KW-0645">Protease</keyword>
<evidence type="ECO:0000259" key="7">
    <source>
        <dbReference type="Pfam" id="PF10502"/>
    </source>
</evidence>
<evidence type="ECO:0000313" key="8">
    <source>
        <dbReference type="EMBL" id="MCP2346727.1"/>
    </source>
</evidence>
<dbReference type="Pfam" id="PF10502">
    <property type="entry name" value="Peptidase_S26"/>
    <property type="match status" value="1"/>
</dbReference>
<dbReference type="Proteomes" id="UP001320766">
    <property type="component" value="Unassembled WGS sequence"/>
</dbReference>
<dbReference type="SUPFAM" id="SSF51306">
    <property type="entry name" value="LexA/Signal peptidase"/>
    <property type="match status" value="1"/>
</dbReference>
<comment type="caution">
    <text evidence="8">The sequence shown here is derived from an EMBL/GenBank/DDBJ whole genome shotgun (WGS) entry which is preliminary data.</text>
</comment>
<dbReference type="EC" id="3.4.21.89" evidence="5"/>
<dbReference type="PANTHER" id="PTHR43390:SF1">
    <property type="entry name" value="CHLOROPLAST PROCESSING PEPTIDASE"/>
    <property type="match status" value="1"/>
</dbReference>